<proteinExistence type="predicted"/>
<gene>
    <name evidence="2" type="ORF">A3843_02760</name>
</gene>
<comment type="caution">
    <text evidence="2">The sequence shown here is derived from an EMBL/GenBank/DDBJ whole genome shotgun (WGS) entry which is preliminary data.</text>
</comment>
<accession>A0A1U7JLH3</accession>
<dbReference type="InterPro" id="IPR005325">
    <property type="entry name" value="DUF308_memb"/>
</dbReference>
<dbReference type="PANTHER" id="PTHR34989">
    <property type="entry name" value="PROTEIN HDED"/>
    <property type="match status" value="1"/>
</dbReference>
<keyword evidence="1" id="KW-1133">Transmembrane helix</keyword>
<feature type="transmembrane region" description="Helical" evidence="1">
    <location>
        <begin position="35"/>
        <end position="57"/>
    </location>
</feature>
<dbReference type="InterPro" id="IPR052712">
    <property type="entry name" value="Acid_resist_chaperone_HdeD"/>
</dbReference>
<dbReference type="PANTHER" id="PTHR34989:SF1">
    <property type="entry name" value="PROTEIN HDED"/>
    <property type="match status" value="1"/>
</dbReference>
<dbReference type="AlphaFoldDB" id="A0A1U7JLH3"/>
<feature type="transmembrane region" description="Helical" evidence="1">
    <location>
        <begin position="90"/>
        <end position="111"/>
    </location>
</feature>
<reference evidence="2 3" key="1">
    <citation type="submission" date="2016-03" db="EMBL/GenBank/DDBJ databases">
        <title>Genome sequence of Nesiotobacter sp. nov., a moderately halophilic alphaproteobacterium isolated from the Yellow Sea, China.</title>
        <authorList>
            <person name="Zhang G."/>
            <person name="Zhang R."/>
        </authorList>
    </citation>
    <scope>NUCLEOTIDE SEQUENCE [LARGE SCALE GENOMIC DNA]</scope>
    <source>
        <strain evidence="2 3">WB1-6</strain>
    </source>
</reference>
<dbReference type="STRING" id="197461.A3843_02760"/>
<organism evidence="2 3">
    <name type="scientific">Pseudovibrio exalbescens</name>
    <dbReference type="NCBI Taxonomy" id="197461"/>
    <lineage>
        <taxon>Bacteria</taxon>
        <taxon>Pseudomonadati</taxon>
        <taxon>Pseudomonadota</taxon>
        <taxon>Alphaproteobacteria</taxon>
        <taxon>Hyphomicrobiales</taxon>
        <taxon>Stappiaceae</taxon>
        <taxon>Pseudovibrio</taxon>
    </lineage>
</organism>
<evidence type="ECO:0000313" key="2">
    <source>
        <dbReference type="EMBL" id="OKL45596.1"/>
    </source>
</evidence>
<keyword evidence="1" id="KW-0472">Membrane</keyword>
<keyword evidence="1" id="KW-0812">Transmembrane</keyword>
<dbReference type="Pfam" id="PF03729">
    <property type="entry name" value="DUF308"/>
    <property type="match status" value="1"/>
</dbReference>
<feature type="transmembrane region" description="Helical" evidence="1">
    <location>
        <begin position="12"/>
        <end position="29"/>
    </location>
</feature>
<evidence type="ECO:0000256" key="1">
    <source>
        <dbReference type="SAM" id="Phobius"/>
    </source>
</evidence>
<feature type="transmembrane region" description="Helical" evidence="1">
    <location>
        <begin position="123"/>
        <end position="142"/>
    </location>
</feature>
<name>A0A1U7JLH3_9HYPH</name>
<protein>
    <submittedName>
        <fullName evidence="2">Hded protein</fullName>
    </submittedName>
</protein>
<keyword evidence="3" id="KW-1185">Reference proteome</keyword>
<dbReference type="EMBL" id="LVVZ01000005">
    <property type="protein sequence ID" value="OKL45596.1"/>
    <property type="molecule type" value="Genomic_DNA"/>
</dbReference>
<dbReference type="Proteomes" id="UP000185783">
    <property type="component" value="Unassembled WGS sequence"/>
</dbReference>
<evidence type="ECO:0000313" key="3">
    <source>
        <dbReference type="Proteomes" id="UP000185783"/>
    </source>
</evidence>
<feature type="transmembrane region" description="Helical" evidence="1">
    <location>
        <begin position="64"/>
        <end position="84"/>
    </location>
</feature>
<feature type="transmembrane region" description="Helical" evidence="1">
    <location>
        <begin position="148"/>
        <end position="170"/>
    </location>
</feature>
<dbReference type="GO" id="GO:0005886">
    <property type="term" value="C:plasma membrane"/>
    <property type="evidence" value="ECO:0007669"/>
    <property type="project" value="TreeGrafter"/>
</dbReference>
<sequence length="185" mass="19480">MTQMVIDKWGRFLALGVLLVIGGMVVIAMPLASSIAIALVIAAVLVIGGAIQLWHAFSVKEWSGFLWQLITGVIAIIGGGAVYYNPAFGTAALTLVLAAVFIIQGISQVMFSLKLKPHDGWGWILTAGTISLLAGLCIFFEFPLSAAWALGLIVGISIIFNGWSYIAIALTARAVSKAQQTPGHA</sequence>